<sequence length="176" mass="19202">MRCSGLILFCFVSMLIADICHATGVSGDGVQLGGDAEMPYVPLYISSGDQRHRFDVQVADTPARQAIGLMFRRELAPSRGMLFDFSPGRVVRMWMKNTLVPLDMVFTDRGGHILWIEDMAKPGSLVPRGPSVPVFAVLELAGGTCSRLGIRVGDKLSHDLFNKAAPVQPEASVREN</sequence>
<evidence type="ECO:0000256" key="1">
    <source>
        <dbReference type="SAM" id="SignalP"/>
    </source>
</evidence>
<gene>
    <name evidence="2" type="ORF">AY555_07895</name>
</gene>
<dbReference type="PANTHER" id="PTHR37953:SF1">
    <property type="entry name" value="UPF0127 PROTEIN MJ1496"/>
    <property type="match status" value="1"/>
</dbReference>
<dbReference type="InterPro" id="IPR038695">
    <property type="entry name" value="Saro_0823-like_sf"/>
</dbReference>
<dbReference type="STRING" id="1549855.AY555_07895"/>
<keyword evidence="1" id="KW-0732">Signal</keyword>
<accession>A0A143DEV0</accession>
<dbReference type="PANTHER" id="PTHR37953">
    <property type="entry name" value="UPF0127 PROTEIN MJ1496"/>
    <property type="match status" value="1"/>
</dbReference>
<proteinExistence type="predicted"/>
<dbReference type="Gene3D" id="2.60.120.1140">
    <property type="entry name" value="Protein of unknown function DUF192"/>
    <property type="match status" value="1"/>
</dbReference>
<reference evidence="2 3" key="1">
    <citation type="submission" date="2016-02" db="EMBL/GenBank/DDBJ databases">
        <title>Complete Genome of H5569, the type strain of the newly described species Haematospirillium jordaniae.</title>
        <authorList>
            <person name="Nicholson A.C."/>
            <person name="Humrighouse B.W."/>
            <person name="Loparov V."/>
            <person name="McQuiston J.R."/>
        </authorList>
    </citation>
    <scope>NUCLEOTIDE SEQUENCE [LARGE SCALE GENOMIC DNA]</scope>
    <source>
        <strain evidence="2 3">H5569</strain>
    </source>
</reference>
<evidence type="ECO:0000313" key="2">
    <source>
        <dbReference type="EMBL" id="AMW35109.1"/>
    </source>
</evidence>
<dbReference type="AlphaFoldDB" id="A0A143DEV0"/>
<dbReference type="Pfam" id="PF02643">
    <property type="entry name" value="DUF192"/>
    <property type="match status" value="1"/>
</dbReference>
<feature type="chain" id="PRO_5007507931" description="DUF192 domain-containing protein" evidence="1">
    <location>
        <begin position="23"/>
        <end position="176"/>
    </location>
</feature>
<evidence type="ECO:0008006" key="4">
    <source>
        <dbReference type="Google" id="ProtNLM"/>
    </source>
</evidence>
<dbReference type="EMBL" id="CP014525">
    <property type="protein sequence ID" value="AMW35109.1"/>
    <property type="molecule type" value="Genomic_DNA"/>
</dbReference>
<name>A0A143DEV0_9PROT</name>
<protein>
    <recommendedName>
        <fullName evidence="4">DUF192 domain-containing protein</fullName>
    </recommendedName>
</protein>
<evidence type="ECO:0000313" key="3">
    <source>
        <dbReference type="Proteomes" id="UP000076066"/>
    </source>
</evidence>
<dbReference type="InterPro" id="IPR003795">
    <property type="entry name" value="DUF192"/>
</dbReference>
<keyword evidence="3" id="KW-1185">Reference proteome</keyword>
<dbReference type="RefSeq" id="WP_066135395.1">
    <property type="nucleotide sequence ID" value="NZ_JAAVTE010000001.1"/>
</dbReference>
<dbReference type="KEGG" id="hjo:AY555_07895"/>
<feature type="signal peptide" evidence="1">
    <location>
        <begin position="1"/>
        <end position="22"/>
    </location>
</feature>
<dbReference type="Proteomes" id="UP000076066">
    <property type="component" value="Chromosome"/>
</dbReference>
<organism evidence="2 3">
    <name type="scientific">Haematospirillum jordaniae</name>
    <dbReference type="NCBI Taxonomy" id="1549855"/>
    <lineage>
        <taxon>Bacteria</taxon>
        <taxon>Pseudomonadati</taxon>
        <taxon>Pseudomonadota</taxon>
        <taxon>Alphaproteobacteria</taxon>
        <taxon>Rhodospirillales</taxon>
        <taxon>Novispirillaceae</taxon>
        <taxon>Haematospirillum</taxon>
    </lineage>
</organism>